<reference evidence="3" key="1">
    <citation type="submission" date="2019-10" db="EMBL/GenBank/DDBJ databases">
        <title>Conservation and host-specific expression of non-tandemly repeated heterogenous ribosome RNA gene in arbuscular mycorrhizal fungi.</title>
        <authorList>
            <person name="Maeda T."/>
            <person name="Kobayashi Y."/>
            <person name="Nakagawa T."/>
            <person name="Ezawa T."/>
            <person name="Yamaguchi K."/>
            <person name="Bino T."/>
            <person name="Nishimoto Y."/>
            <person name="Shigenobu S."/>
            <person name="Kawaguchi M."/>
        </authorList>
    </citation>
    <scope>NUCLEOTIDE SEQUENCE</scope>
    <source>
        <strain evidence="3">HR1</strain>
    </source>
</reference>
<accession>A0A8H3QQ89</accession>
<feature type="domain" description="BTB" evidence="1">
    <location>
        <begin position="23"/>
        <end position="94"/>
    </location>
</feature>
<dbReference type="Pfam" id="PF00651">
    <property type="entry name" value="BTB"/>
    <property type="match status" value="1"/>
</dbReference>
<gene>
    <name evidence="3" type="ORF">RCL2_001212900</name>
</gene>
<dbReference type="SMART" id="SM00225">
    <property type="entry name" value="BTB"/>
    <property type="match status" value="1"/>
</dbReference>
<evidence type="ECO:0000259" key="2">
    <source>
        <dbReference type="PROSITE" id="PS51886"/>
    </source>
</evidence>
<dbReference type="SUPFAM" id="SSF54695">
    <property type="entry name" value="POZ domain"/>
    <property type="match status" value="1"/>
</dbReference>
<dbReference type="PANTHER" id="PTHR24410">
    <property type="entry name" value="HL07962P-RELATED"/>
    <property type="match status" value="1"/>
</dbReference>
<evidence type="ECO:0000313" key="4">
    <source>
        <dbReference type="Proteomes" id="UP000615446"/>
    </source>
</evidence>
<dbReference type="OrthoDB" id="298084at2759"/>
<dbReference type="Gene3D" id="3.30.710.10">
    <property type="entry name" value="Potassium Channel Kv1.1, Chain A"/>
    <property type="match status" value="1"/>
</dbReference>
<dbReference type="InterPro" id="IPR011333">
    <property type="entry name" value="SKP1/BTB/POZ_sf"/>
</dbReference>
<dbReference type="Pfam" id="PF07534">
    <property type="entry name" value="TLD"/>
    <property type="match status" value="1"/>
</dbReference>
<dbReference type="PANTHER" id="PTHR24410:SF23">
    <property type="entry name" value="BTB DOMAIN-CONTAINING PROTEIN-RELATED"/>
    <property type="match status" value="1"/>
</dbReference>
<protein>
    <submittedName>
        <fullName evidence="3">BTB/POZ domain-containing protein</fullName>
    </submittedName>
</protein>
<dbReference type="Proteomes" id="UP000615446">
    <property type="component" value="Unassembled WGS sequence"/>
</dbReference>
<dbReference type="InterPro" id="IPR006571">
    <property type="entry name" value="TLDc_dom"/>
</dbReference>
<dbReference type="PROSITE" id="PS51886">
    <property type="entry name" value="TLDC"/>
    <property type="match status" value="1"/>
</dbReference>
<dbReference type="AlphaFoldDB" id="A0A8H3QQ89"/>
<evidence type="ECO:0000313" key="3">
    <source>
        <dbReference type="EMBL" id="GES85039.1"/>
    </source>
</evidence>
<feature type="domain" description="TLDc" evidence="2">
    <location>
        <begin position="292"/>
        <end position="470"/>
    </location>
</feature>
<sequence>MTFDYSKELINDYEKLIENDRGYDVIIYAGEDKVEIRAHSLILCIRSQYFRSAFSNKWANKEDGKFIFNKPNISPQILEIILRFIYCGKIDLTILQGPEILKLLMAVDELNVQTLIQCIQEYLINHKYEFLQQCSVEILANSYQYENFTDLWIYCLDKICEKPDVLFQSDEFINIKEPLLELLLNRDDFFSEEIIIWDNLIKWNFAQHPSIQKDAKKWNKEEIILMKGTLHRFIHLIRFYHITSSDFFLKVYPFKALLPEDLVDNLLAFHMNSKEKLTMNIKPPRSPKYDSIIINSKHFAVFSSWIEKKNDSYYNEINIPYDFKLLFRASKDGNTPIDFHSKCDNKGATIVIVKISNSEQILGGYNPLQWDLDSGWKYTKDSFIFSIKDRNNLKSTKVAHKGENHKRASIYCYQNCGPAFGGGHDLFQDVDGTWKSWGSYSYAKIDIPKDYKTGSYIAFDTEDYEVFQVIKK</sequence>
<dbReference type="EMBL" id="BLAL01000087">
    <property type="protein sequence ID" value="GES85039.1"/>
    <property type="molecule type" value="Genomic_DNA"/>
</dbReference>
<dbReference type="PROSITE" id="PS50097">
    <property type="entry name" value="BTB"/>
    <property type="match status" value="1"/>
</dbReference>
<dbReference type="InterPro" id="IPR051481">
    <property type="entry name" value="BTB-POZ/Galectin-3-binding"/>
</dbReference>
<dbReference type="CDD" id="cd18186">
    <property type="entry name" value="BTB_POZ_ZBTB_KLHL-like"/>
    <property type="match status" value="1"/>
</dbReference>
<proteinExistence type="predicted"/>
<name>A0A8H3QQ89_9GLOM</name>
<dbReference type="InterPro" id="IPR000210">
    <property type="entry name" value="BTB/POZ_dom"/>
</dbReference>
<comment type="caution">
    <text evidence="3">The sequence shown here is derived from an EMBL/GenBank/DDBJ whole genome shotgun (WGS) entry which is preliminary data.</text>
</comment>
<evidence type="ECO:0000259" key="1">
    <source>
        <dbReference type="PROSITE" id="PS50097"/>
    </source>
</evidence>
<organism evidence="3 4">
    <name type="scientific">Rhizophagus clarus</name>
    <dbReference type="NCBI Taxonomy" id="94130"/>
    <lineage>
        <taxon>Eukaryota</taxon>
        <taxon>Fungi</taxon>
        <taxon>Fungi incertae sedis</taxon>
        <taxon>Mucoromycota</taxon>
        <taxon>Glomeromycotina</taxon>
        <taxon>Glomeromycetes</taxon>
        <taxon>Glomerales</taxon>
        <taxon>Glomeraceae</taxon>
        <taxon>Rhizophagus</taxon>
    </lineage>
</organism>